<comment type="subcellular location">
    <subcellularLocation>
        <location evidence="2">Periplasm</location>
    </subcellularLocation>
</comment>
<dbReference type="RefSeq" id="WP_075610623.1">
    <property type="nucleotide sequence ID" value="NZ_CP052766.1"/>
</dbReference>
<dbReference type="PANTHER" id="PTHR33308">
    <property type="entry name" value="PEPTIDOGLYCAN HYDROLASE FLGJ"/>
    <property type="match status" value="1"/>
</dbReference>
<keyword evidence="6" id="KW-0574">Periplasm</keyword>
<keyword evidence="8 13" id="KW-0378">Hydrolase</keyword>
<sequence>MEIQTRNQLEMARNVNDLGSINNLREAMASGDEGVLKEAAQQFEAVFVQMMLKSMRKAQDELSDESSPFNSEQVKFYRDMHDQQLAVDLSSKGGMGLAEMIVQQLGQNDPNFKPASVLRNDGNLSSLNRERETTIQQAQNNVLNSTSKGSRAAYKDAMFDNQQAFVEALYPHAEKAAKALGTDPKAIIAQAAVETGWGKFVIHDTGGNSTNNLFGIKANSQWQGNQAVVDTLEFNQGVPAQKKAAFRAYDTLGHAMNDYVDFIKSQPRYQEAVAQGQDTQAYFESLQKAGYATDPQYADKVMSVYRGDVLQGYLP</sequence>
<dbReference type="Gene3D" id="2.10.70.40">
    <property type="entry name" value="peptidoglycan hydrolase"/>
    <property type="match status" value="1"/>
</dbReference>
<keyword evidence="7" id="KW-1005">Bacterial flagellum biogenesis</keyword>
<dbReference type="AlphaFoldDB" id="A0A6M4MFC9"/>
<evidence type="ECO:0000256" key="8">
    <source>
        <dbReference type="ARBA" id="ARBA00022801"/>
    </source>
</evidence>
<dbReference type="KEGG" id="apel:CA267_014110"/>
<evidence type="ECO:0000256" key="6">
    <source>
        <dbReference type="ARBA" id="ARBA00022764"/>
    </source>
</evidence>
<keyword evidence="10" id="KW-0961">Cell wall biogenesis/degradation</keyword>
<evidence type="ECO:0000259" key="12">
    <source>
        <dbReference type="SMART" id="SM00047"/>
    </source>
</evidence>
<evidence type="ECO:0000313" key="13">
    <source>
        <dbReference type="EMBL" id="QJR81809.1"/>
    </source>
</evidence>
<comment type="function">
    <text evidence="1">Flagellum-specific muramidase which hydrolyzes the peptidoglycan layer to assemble the rod structure in the periplasmic space.</text>
</comment>
<dbReference type="InterPro" id="IPR013377">
    <property type="entry name" value="FlgJ"/>
</dbReference>
<feature type="domain" description="Mannosyl-glycoprotein endo-beta-N-acetylglucosamidase-like" evidence="12">
    <location>
        <begin position="155"/>
        <end position="314"/>
    </location>
</feature>
<keyword evidence="9 13" id="KW-0326">Glycosidase</keyword>
<dbReference type="PRINTS" id="PR01002">
    <property type="entry name" value="FLGFLGJ"/>
</dbReference>
<evidence type="ECO:0000313" key="14">
    <source>
        <dbReference type="Proteomes" id="UP000219285"/>
    </source>
</evidence>
<reference evidence="13 14" key="2">
    <citation type="submission" date="2020-04" db="EMBL/GenBank/DDBJ databases">
        <title>Complete genome sequence of Alteromonas pelagimontana 5.12T.</title>
        <authorList>
            <person name="Sinha R.K."/>
            <person name="Krishnan K.P."/>
            <person name="Kurian J.P."/>
        </authorList>
    </citation>
    <scope>NUCLEOTIDE SEQUENCE [LARGE SCALE GENOMIC DNA]</scope>
    <source>
        <strain evidence="13 14">5.12</strain>
    </source>
</reference>
<evidence type="ECO:0000256" key="11">
    <source>
        <dbReference type="ARBA" id="ARBA00030835"/>
    </source>
</evidence>
<evidence type="ECO:0000256" key="2">
    <source>
        <dbReference type="ARBA" id="ARBA00004418"/>
    </source>
</evidence>
<proteinExistence type="inferred from homology"/>
<dbReference type="Gene3D" id="1.10.530.10">
    <property type="match status" value="1"/>
</dbReference>
<evidence type="ECO:0000256" key="3">
    <source>
        <dbReference type="ARBA" id="ARBA00006880"/>
    </source>
</evidence>
<evidence type="ECO:0000256" key="5">
    <source>
        <dbReference type="ARBA" id="ARBA00013433"/>
    </source>
</evidence>
<gene>
    <name evidence="13" type="primary">flgJ</name>
    <name evidence="13" type="ORF">CA267_014110</name>
</gene>
<keyword evidence="14" id="KW-1185">Reference proteome</keyword>
<dbReference type="Proteomes" id="UP000219285">
    <property type="component" value="Chromosome"/>
</dbReference>
<keyword evidence="13" id="KW-0282">Flagellum</keyword>
<accession>A0A6M4MFC9</accession>
<dbReference type="Pfam" id="PF01832">
    <property type="entry name" value="Glucosaminidase"/>
    <property type="match status" value="1"/>
</dbReference>
<comment type="similarity">
    <text evidence="3">In the N-terminal section; belongs to the FlgJ family.</text>
</comment>
<dbReference type="InterPro" id="IPR051056">
    <property type="entry name" value="Glycosyl_Hydrolase_73"/>
</dbReference>
<dbReference type="OrthoDB" id="289937at2"/>
<evidence type="ECO:0000256" key="10">
    <source>
        <dbReference type="ARBA" id="ARBA00023316"/>
    </source>
</evidence>
<dbReference type="Pfam" id="PF10135">
    <property type="entry name" value="Rod-binding"/>
    <property type="match status" value="1"/>
</dbReference>
<dbReference type="InterPro" id="IPR019301">
    <property type="entry name" value="Flagellar_prot_FlgJ_N"/>
</dbReference>
<protein>
    <recommendedName>
        <fullName evidence="5">Peptidoglycan hydrolase FlgJ</fullName>
    </recommendedName>
    <alternativeName>
        <fullName evidence="11">Muramidase FlgJ</fullName>
    </alternativeName>
</protein>
<dbReference type="GO" id="GO:0004040">
    <property type="term" value="F:amidase activity"/>
    <property type="evidence" value="ECO:0007669"/>
    <property type="project" value="InterPro"/>
</dbReference>
<name>A0A6M4MFC9_9ALTE</name>
<evidence type="ECO:0000256" key="7">
    <source>
        <dbReference type="ARBA" id="ARBA00022795"/>
    </source>
</evidence>
<comment type="similarity">
    <text evidence="4">In the C-terminal section; belongs to the glycosyl hydrolase 73 family.</text>
</comment>
<keyword evidence="13" id="KW-0969">Cilium</keyword>
<dbReference type="InterPro" id="IPR002901">
    <property type="entry name" value="MGlyc_endo_b_GlcNAc-like_dom"/>
</dbReference>
<evidence type="ECO:0000256" key="9">
    <source>
        <dbReference type="ARBA" id="ARBA00023295"/>
    </source>
</evidence>
<dbReference type="GO" id="GO:0071555">
    <property type="term" value="P:cell wall organization"/>
    <property type="evidence" value="ECO:0007669"/>
    <property type="project" value="UniProtKB-KW"/>
</dbReference>
<reference evidence="14" key="1">
    <citation type="submission" date="2014-12" db="EMBL/GenBank/DDBJ databases">
        <title>Complete genome sequence of a multi-drug resistant Klebsiella pneumoniae.</title>
        <authorList>
            <person name="Hua X."/>
            <person name="Chen Q."/>
            <person name="Li X."/>
            <person name="Feng Y."/>
            <person name="Ruan Z."/>
            <person name="Yu Y."/>
        </authorList>
    </citation>
    <scope>NUCLEOTIDE SEQUENCE [LARGE SCALE GENOMIC DNA]</scope>
    <source>
        <strain evidence="14">5.12</strain>
    </source>
</reference>
<dbReference type="GO" id="GO:0042597">
    <property type="term" value="C:periplasmic space"/>
    <property type="evidence" value="ECO:0007669"/>
    <property type="project" value="UniProtKB-SubCell"/>
</dbReference>
<keyword evidence="13" id="KW-0966">Cell projection</keyword>
<dbReference type="PANTHER" id="PTHR33308:SF9">
    <property type="entry name" value="PEPTIDOGLYCAN HYDROLASE FLGJ"/>
    <property type="match status" value="1"/>
</dbReference>
<dbReference type="NCBIfam" id="TIGR02541">
    <property type="entry name" value="flagell_FlgJ"/>
    <property type="match status" value="1"/>
</dbReference>
<evidence type="ECO:0000256" key="1">
    <source>
        <dbReference type="ARBA" id="ARBA00002954"/>
    </source>
</evidence>
<dbReference type="SMART" id="SM00047">
    <property type="entry name" value="LYZ2"/>
    <property type="match status" value="1"/>
</dbReference>
<dbReference type="EMBL" id="CP052766">
    <property type="protein sequence ID" value="QJR81809.1"/>
    <property type="molecule type" value="Genomic_DNA"/>
</dbReference>
<dbReference type="GO" id="GO:0071973">
    <property type="term" value="P:bacterial-type flagellum-dependent cell motility"/>
    <property type="evidence" value="ECO:0007669"/>
    <property type="project" value="TreeGrafter"/>
</dbReference>
<dbReference type="GO" id="GO:0016798">
    <property type="term" value="F:hydrolase activity, acting on glycosyl bonds"/>
    <property type="evidence" value="ECO:0007669"/>
    <property type="project" value="UniProtKB-KW"/>
</dbReference>
<evidence type="ECO:0000256" key="4">
    <source>
        <dbReference type="ARBA" id="ARBA00007974"/>
    </source>
</evidence>
<dbReference type="GO" id="GO:0044780">
    <property type="term" value="P:bacterial-type flagellum assembly"/>
    <property type="evidence" value="ECO:0007669"/>
    <property type="project" value="InterPro"/>
</dbReference>
<organism evidence="13 14">
    <name type="scientific">Alteromonas pelagimontana</name>
    <dbReference type="NCBI Taxonomy" id="1858656"/>
    <lineage>
        <taxon>Bacteria</taxon>
        <taxon>Pseudomonadati</taxon>
        <taxon>Pseudomonadota</taxon>
        <taxon>Gammaproteobacteria</taxon>
        <taxon>Alteromonadales</taxon>
        <taxon>Alteromonadaceae</taxon>
        <taxon>Alteromonas/Salinimonas group</taxon>
        <taxon>Alteromonas</taxon>
    </lineage>
</organism>